<dbReference type="EMBL" id="DRTB01000111">
    <property type="protein sequence ID" value="HHE04731.1"/>
    <property type="molecule type" value="Genomic_DNA"/>
</dbReference>
<dbReference type="FunFam" id="3.40.50.960:FF:000001">
    <property type="entry name" value="6,7-dimethyl-8-ribityllumazine synthase"/>
    <property type="match status" value="1"/>
</dbReference>
<evidence type="ECO:0000256" key="6">
    <source>
        <dbReference type="ARBA" id="ARBA00048785"/>
    </source>
</evidence>
<keyword evidence="5 8" id="KW-0808">Transferase</keyword>
<dbReference type="GO" id="GO:0009231">
    <property type="term" value="P:riboflavin biosynthetic process"/>
    <property type="evidence" value="ECO:0007669"/>
    <property type="project" value="UniProtKB-UniRule"/>
</dbReference>
<feature type="binding site" evidence="8">
    <location>
        <begin position="77"/>
        <end position="79"/>
    </location>
    <ligand>
        <name>5-amino-6-(D-ribitylamino)uracil</name>
        <dbReference type="ChEBI" id="CHEBI:15934"/>
    </ligand>
</feature>
<dbReference type="HAMAP" id="MF_00178">
    <property type="entry name" value="Lumazine_synth"/>
    <property type="match status" value="1"/>
</dbReference>
<comment type="caution">
    <text evidence="9">The sequence shown here is derived from an EMBL/GenBank/DDBJ whole genome shotgun (WGS) entry which is preliminary data.</text>
</comment>
<dbReference type="UniPathway" id="UPA00275">
    <property type="reaction ID" value="UER00404"/>
</dbReference>
<proteinExistence type="inferred from homology"/>
<feature type="binding site" evidence="8">
    <location>
        <position position="21"/>
    </location>
    <ligand>
        <name>5-amino-6-(D-ribitylamino)uracil</name>
        <dbReference type="ChEBI" id="CHEBI:15934"/>
    </ligand>
</feature>
<dbReference type="Proteomes" id="UP000886110">
    <property type="component" value="Unassembled WGS sequence"/>
</dbReference>
<dbReference type="Pfam" id="PF00885">
    <property type="entry name" value="DMRL_synthase"/>
    <property type="match status" value="1"/>
</dbReference>
<dbReference type="NCBIfam" id="TIGR00114">
    <property type="entry name" value="lumazine-synth"/>
    <property type="match status" value="1"/>
</dbReference>
<dbReference type="PANTHER" id="PTHR21058:SF0">
    <property type="entry name" value="6,7-DIMETHYL-8-RIBITYLLUMAZINE SYNTHASE"/>
    <property type="match status" value="1"/>
</dbReference>
<evidence type="ECO:0000256" key="4">
    <source>
        <dbReference type="ARBA" id="ARBA00022619"/>
    </source>
</evidence>
<feature type="binding site" evidence="8">
    <location>
        <begin position="53"/>
        <end position="55"/>
    </location>
    <ligand>
        <name>5-amino-6-(D-ribitylamino)uracil</name>
        <dbReference type="ChEBI" id="CHEBI:15934"/>
    </ligand>
</feature>
<name>A0A7C5HFP6_UNCW3</name>
<comment type="pathway">
    <text evidence="1 8">Cofactor biosynthesis; riboflavin biosynthesis; riboflavin from 2-hydroxy-3-oxobutyl phosphate and 5-amino-6-(D-ribitylamino)uracil: step 1/2.</text>
</comment>
<evidence type="ECO:0000256" key="2">
    <source>
        <dbReference type="ARBA" id="ARBA00007424"/>
    </source>
</evidence>
<dbReference type="InterPro" id="IPR036467">
    <property type="entry name" value="LS/RS_sf"/>
</dbReference>
<evidence type="ECO:0000313" key="9">
    <source>
        <dbReference type="EMBL" id="HHE04731.1"/>
    </source>
</evidence>
<gene>
    <name evidence="8" type="primary">ribH</name>
    <name evidence="9" type="ORF">ENL19_01555</name>
</gene>
<keyword evidence="4 8" id="KW-0686">Riboflavin biosynthesis</keyword>
<dbReference type="AlphaFoldDB" id="A0A7C5HFP6"/>
<evidence type="ECO:0000256" key="1">
    <source>
        <dbReference type="ARBA" id="ARBA00004917"/>
    </source>
</evidence>
<feature type="binding site" evidence="8">
    <location>
        <begin position="82"/>
        <end position="83"/>
    </location>
    <ligand>
        <name>(2S)-2-hydroxy-3-oxobutyl phosphate</name>
        <dbReference type="ChEBI" id="CHEBI:58830"/>
    </ligand>
</feature>
<feature type="binding site" evidence="8">
    <location>
        <position position="124"/>
    </location>
    <ligand>
        <name>(2S)-2-hydroxy-3-oxobutyl phosphate</name>
        <dbReference type="ChEBI" id="CHEBI:58830"/>
    </ligand>
</feature>
<dbReference type="EC" id="2.5.1.78" evidence="3 8"/>
<dbReference type="InterPro" id="IPR002180">
    <property type="entry name" value="LS/RS"/>
</dbReference>
<reference evidence="9" key="1">
    <citation type="journal article" date="2020" name="mSystems">
        <title>Genome- and Community-Level Interaction Insights into Carbon Utilization and Element Cycling Functions of Hydrothermarchaeota in Hydrothermal Sediment.</title>
        <authorList>
            <person name="Zhou Z."/>
            <person name="Liu Y."/>
            <person name="Xu W."/>
            <person name="Pan J."/>
            <person name="Luo Z.H."/>
            <person name="Li M."/>
        </authorList>
    </citation>
    <scope>NUCLEOTIDE SEQUENCE [LARGE SCALE GENOMIC DNA]</scope>
    <source>
        <strain evidence="9">HyVt-74</strain>
    </source>
</reference>
<comment type="function">
    <text evidence="8">Catalyzes the formation of 6,7-dimethyl-8-ribityllumazine by condensation of 5-amino-6-(D-ribitylamino)uracil with 3,4-dihydroxy-2-butanone 4-phosphate. This is the penultimate step in the biosynthesis of riboflavin.</text>
</comment>
<feature type="active site" description="Proton donor" evidence="8">
    <location>
        <position position="85"/>
    </location>
</feature>
<dbReference type="PANTHER" id="PTHR21058">
    <property type="entry name" value="6,7-DIMETHYL-8-RIBITYLLUMAZINE SYNTHASE DMRL SYNTHASE LUMAZINE SYNTHASE"/>
    <property type="match status" value="1"/>
</dbReference>
<dbReference type="CDD" id="cd09209">
    <property type="entry name" value="Lumazine_synthase-I"/>
    <property type="match status" value="1"/>
</dbReference>
<accession>A0A7C5HFP6</accession>
<dbReference type="SUPFAM" id="SSF52121">
    <property type="entry name" value="Lumazine synthase"/>
    <property type="match status" value="1"/>
</dbReference>
<comment type="similarity">
    <text evidence="2 8">Belongs to the DMRL synthase family.</text>
</comment>
<sequence>MEFQGEIKGKGVKVGIVVSRFNSFVTKRLLEGAMDCLERHGVEKIDVFWVPGSFEVPLALKKIAELKKYNGLIALSAVIRGDTPHFDYVAKEITRGISEIGINFGIPISFGVITADSEDQAFSRAGLKSGNRGWDAAMTVLEMVNLIESVT</sequence>
<evidence type="ECO:0000256" key="5">
    <source>
        <dbReference type="ARBA" id="ARBA00022679"/>
    </source>
</evidence>
<dbReference type="GO" id="GO:0000906">
    <property type="term" value="F:6,7-dimethyl-8-ribityllumazine synthase activity"/>
    <property type="evidence" value="ECO:0007669"/>
    <property type="project" value="UniProtKB-UniRule"/>
</dbReference>
<organism evidence="9">
    <name type="scientific">candidate division WOR-3 bacterium</name>
    <dbReference type="NCBI Taxonomy" id="2052148"/>
    <lineage>
        <taxon>Bacteria</taxon>
        <taxon>Bacteria division WOR-3</taxon>
    </lineage>
</organism>
<protein>
    <recommendedName>
        <fullName evidence="7 8">6,7-dimethyl-8-ribityllumazine synthase</fullName>
        <shortName evidence="8">DMRL synthase</shortName>
        <shortName evidence="8">LS</shortName>
        <shortName evidence="8">Lumazine synthase</shortName>
        <ecNumber evidence="3 8">2.5.1.78</ecNumber>
    </recommendedName>
</protein>
<dbReference type="InterPro" id="IPR034964">
    <property type="entry name" value="LS"/>
</dbReference>
<evidence type="ECO:0000256" key="7">
    <source>
        <dbReference type="ARBA" id="ARBA00072606"/>
    </source>
</evidence>
<comment type="catalytic activity">
    <reaction evidence="6 8">
        <text>(2S)-2-hydroxy-3-oxobutyl phosphate + 5-amino-6-(D-ribitylamino)uracil = 6,7-dimethyl-8-(1-D-ribityl)lumazine + phosphate + 2 H2O + H(+)</text>
        <dbReference type="Rhea" id="RHEA:26152"/>
        <dbReference type="ChEBI" id="CHEBI:15377"/>
        <dbReference type="ChEBI" id="CHEBI:15378"/>
        <dbReference type="ChEBI" id="CHEBI:15934"/>
        <dbReference type="ChEBI" id="CHEBI:43474"/>
        <dbReference type="ChEBI" id="CHEBI:58201"/>
        <dbReference type="ChEBI" id="CHEBI:58830"/>
        <dbReference type="EC" id="2.5.1.78"/>
    </reaction>
</comment>
<dbReference type="Gene3D" id="3.40.50.960">
    <property type="entry name" value="Lumazine/riboflavin synthase"/>
    <property type="match status" value="1"/>
</dbReference>
<dbReference type="GO" id="GO:0005829">
    <property type="term" value="C:cytosol"/>
    <property type="evidence" value="ECO:0007669"/>
    <property type="project" value="TreeGrafter"/>
</dbReference>
<feature type="binding site" evidence="8">
    <location>
        <position position="110"/>
    </location>
    <ligand>
        <name>5-amino-6-(D-ribitylamino)uracil</name>
        <dbReference type="ChEBI" id="CHEBI:15934"/>
    </ligand>
</feature>
<evidence type="ECO:0000256" key="3">
    <source>
        <dbReference type="ARBA" id="ARBA00012664"/>
    </source>
</evidence>
<dbReference type="GO" id="GO:0009349">
    <property type="term" value="C:riboflavin synthase complex"/>
    <property type="evidence" value="ECO:0007669"/>
    <property type="project" value="UniProtKB-UniRule"/>
</dbReference>
<evidence type="ECO:0000256" key="8">
    <source>
        <dbReference type="HAMAP-Rule" id="MF_00178"/>
    </source>
</evidence>